<sequence>MKTSFTRAILAVAVFVVSLSAAGAQFPERPIRLLVGFSAGGSTDAIARYYATALAGVLKQPVIVDNRPGALQLVAIRALMGSHPDGYTLFLASGSAMSQGPGVRSDLPYDPLKDFTSIALVGTAAGVVVCTPSFPAKNIDELIAYAKQRPGALNYGSSGVGSASNLQTELLSNLAGIKMTHIPYKADAQIMTAIMEGSVQIGLSPVQGAMPLVTSGRVRALAVTGSKRVPQLPNVPTLSEAKAPGLGRVDPYTYYALVGPKNLPGAVVEKLNSAVRQVAVMPKTVEFMNSQGYEIFNGSPAALQDFVQADTKKWKDFSKKSGLGK</sequence>
<protein>
    <submittedName>
        <fullName evidence="3">MFS transporter</fullName>
    </submittedName>
</protein>
<proteinExistence type="inferred from homology"/>
<dbReference type="PANTHER" id="PTHR42928">
    <property type="entry name" value="TRICARBOXYLATE-BINDING PROTEIN"/>
    <property type="match status" value="1"/>
</dbReference>
<dbReference type="Pfam" id="PF03401">
    <property type="entry name" value="TctC"/>
    <property type="match status" value="1"/>
</dbReference>
<evidence type="ECO:0000313" key="3">
    <source>
        <dbReference type="EMBL" id="OWT60403.1"/>
    </source>
</evidence>
<dbReference type="PIRSF" id="PIRSF017082">
    <property type="entry name" value="YflP"/>
    <property type="match status" value="1"/>
</dbReference>
<dbReference type="InterPro" id="IPR005064">
    <property type="entry name" value="BUG"/>
</dbReference>
<evidence type="ECO:0000313" key="4">
    <source>
        <dbReference type="Proteomes" id="UP000214603"/>
    </source>
</evidence>
<dbReference type="OrthoDB" id="8678477at2"/>
<keyword evidence="2" id="KW-0732">Signal</keyword>
<dbReference type="SUPFAM" id="SSF53850">
    <property type="entry name" value="Periplasmic binding protein-like II"/>
    <property type="match status" value="1"/>
</dbReference>
<organism evidence="3 4">
    <name type="scientific">Candidimonas nitroreducens</name>
    <dbReference type="NCBI Taxonomy" id="683354"/>
    <lineage>
        <taxon>Bacteria</taxon>
        <taxon>Pseudomonadati</taxon>
        <taxon>Pseudomonadota</taxon>
        <taxon>Betaproteobacteria</taxon>
        <taxon>Burkholderiales</taxon>
        <taxon>Alcaligenaceae</taxon>
        <taxon>Candidimonas</taxon>
    </lineage>
</organism>
<dbReference type="Proteomes" id="UP000214603">
    <property type="component" value="Unassembled WGS sequence"/>
</dbReference>
<dbReference type="AlphaFoldDB" id="A0A225MJ91"/>
<dbReference type="Gene3D" id="3.40.190.10">
    <property type="entry name" value="Periplasmic binding protein-like II"/>
    <property type="match status" value="1"/>
</dbReference>
<feature type="signal peptide" evidence="2">
    <location>
        <begin position="1"/>
        <end position="23"/>
    </location>
</feature>
<comment type="similarity">
    <text evidence="1">Belongs to the UPF0065 (bug) family.</text>
</comment>
<dbReference type="EMBL" id="NJIH01000006">
    <property type="protein sequence ID" value="OWT60403.1"/>
    <property type="molecule type" value="Genomic_DNA"/>
</dbReference>
<gene>
    <name evidence="3" type="ORF">CEY11_11555</name>
</gene>
<comment type="caution">
    <text evidence="3">The sequence shown here is derived from an EMBL/GenBank/DDBJ whole genome shotgun (WGS) entry which is preliminary data.</text>
</comment>
<feature type="chain" id="PRO_5012036377" evidence="2">
    <location>
        <begin position="24"/>
        <end position="325"/>
    </location>
</feature>
<dbReference type="Gene3D" id="3.40.190.150">
    <property type="entry name" value="Bordetella uptake gene, domain 1"/>
    <property type="match status" value="1"/>
</dbReference>
<keyword evidence="4" id="KW-1185">Reference proteome</keyword>
<evidence type="ECO:0000256" key="1">
    <source>
        <dbReference type="ARBA" id="ARBA00006987"/>
    </source>
</evidence>
<dbReference type="InterPro" id="IPR042100">
    <property type="entry name" value="Bug_dom1"/>
</dbReference>
<evidence type="ECO:0000256" key="2">
    <source>
        <dbReference type="SAM" id="SignalP"/>
    </source>
</evidence>
<dbReference type="CDD" id="cd07012">
    <property type="entry name" value="PBP2_Bug_TTT"/>
    <property type="match status" value="1"/>
</dbReference>
<reference evidence="4" key="1">
    <citation type="submission" date="2017-06" db="EMBL/GenBank/DDBJ databases">
        <title>Herbaspirillum phytohormonus sp. nov., isolated from the root nodule of Robinia pseudoacacia in lead-zinc mine.</title>
        <authorList>
            <person name="Fan M."/>
            <person name="Lin Y."/>
        </authorList>
    </citation>
    <scope>NUCLEOTIDE SEQUENCE [LARGE SCALE GENOMIC DNA]</scope>
    <source>
        <strain evidence="4">SC-089</strain>
    </source>
</reference>
<name>A0A225MJ91_9BURK</name>
<accession>A0A225MJ91</accession>
<dbReference type="PANTHER" id="PTHR42928:SF5">
    <property type="entry name" value="BLR1237 PROTEIN"/>
    <property type="match status" value="1"/>
</dbReference>